<name>A0AAV4G2Y9_9GAST</name>
<feature type="region of interest" description="Disordered" evidence="1">
    <location>
        <begin position="1"/>
        <end position="57"/>
    </location>
</feature>
<reference evidence="2 3" key="1">
    <citation type="journal article" date="2021" name="Elife">
        <title>Chloroplast acquisition without the gene transfer in kleptoplastic sea slugs, Plakobranchus ocellatus.</title>
        <authorList>
            <person name="Maeda T."/>
            <person name="Takahashi S."/>
            <person name="Yoshida T."/>
            <person name="Shimamura S."/>
            <person name="Takaki Y."/>
            <person name="Nagai Y."/>
            <person name="Toyoda A."/>
            <person name="Suzuki Y."/>
            <person name="Arimoto A."/>
            <person name="Ishii H."/>
            <person name="Satoh N."/>
            <person name="Nishiyama T."/>
            <person name="Hasebe M."/>
            <person name="Maruyama T."/>
            <person name="Minagawa J."/>
            <person name="Obokata J."/>
            <person name="Shigenobu S."/>
        </authorList>
    </citation>
    <scope>NUCLEOTIDE SEQUENCE [LARGE SCALE GENOMIC DNA]</scope>
</reference>
<dbReference type="Proteomes" id="UP000762676">
    <property type="component" value="Unassembled WGS sequence"/>
</dbReference>
<evidence type="ECO:0000313" key="2">
    <source>
        <dbReference type="EMBL" id="GFR79917.1"/>
    </source>
</evidence>
<feature type="compositionally biased region" description="Acidic residues" evidence="1">
    <location>
        <begin position="8"/>
        <end position="52"/>
    </location>
</feature>
<dbReference type="EMBL" id="BMAT01008190">
    <property type="protein sequence ID" value="GFR79917.1"/>
    <property type="molecule type" value="Genomic_DNA"/>
</dbReference>
<evidence type="ECO:0000256" key="1">
    <source>
        <dbReference type="SAM" id="MobiDB-lite"/>
    </source>
</evidence>
<protein>
    <submittedName>
        <fullName evidence="2">Uncharacterized protein</fullName>
    </submittedName>
</protein>
<organism evidence="2 3">
    <name type="scientific">Elysia marginata</name>
    <dbReference type="NCBI Taxonomy" id="1093978"/>
    <lineage>
        <taxon>Eukaryota</taxon>
        <taxon>Metazoa</taxon>
        <taxon>Spiralia</taxon>
        <taxon>Lophotrochozoa</taxon>
        <taxon>Mollusca</taxon>
        <taxon>Gastropoda</taxon>
        <taxon>Heterobranchia</taxon>
        <taxon>Euthyneura</taxon>
        <taxon>Panpulmonata</taxon>
        <taxon>Sacoglossa</taxon>
        <taxon>Placobranchoidea</taxon>
        <taxon>Plakobranchidae</taxon>
        <taxon>Elysia</taxon>
    </lineage>
</organism>
<proteinExistence type="predicted"/>
<keyword evidence="3" id="KW-1185">Reference proteome</keyword>
<accession>A0AAV4G2Y9</accession>
<comment type="caution">
    <text evidence="2">The sequence shown here is derived from an EMBL/GenBank/DDBJ whole genome shotgun (WGS) entry which is preliminary data.</text>
</comment>
<evidence type="ECO:0000313" key="3">
    <source>
        <dbReference type="Proteomes" id="UP000762676"/>
    </source>
</evidence>
<dbReference type="AlphaFoldDB" id="A0AAV4G2Y9"/>
<gene>
    <name evidence="2" type="ORF">ElyMa_004033800</name>
</gene>
<sequence>MRAKCDGDDNDDDDDDDNDDDDNDDDDDDDDDDYDDGDDDDNDDDDDDDDGNDEKKCFFNDDSIDFIKTHLTTETHPSVNFHPTGFFPAPLQVERKFPSVQMVPVFVGSTVRTTSTETCFAPCA</sequence>